<dbReference type="Pfam" id="PF00056">
    <property type="entry name" value="Ldh_1_N"/>
    <property type="match status" value="1"/>
</dbReference>
<protein>
    <recommendedName>
        <fullName evidence="2 9">Malate dehydrogenase</fullName>
        <ecNumber evidence="2 9">1.1.1.37</ecNumber>
    </recommendedName>
</protein>
<name>G0QXG2_ICHMU</name>
<dbReference type="GO" id="GO:0030060">
    <property type="term" value="F:L-malate dehydrogenase (NAD+) activity"/>
    <property type="evidence" value="ECO:0007669"/>
    <property type="project" value="UniProtKB-EC"/>
</dbReference>
<evidence type="ECO:0000256" key="3">
    <source>
        <dbReference type="ARBA" id="ARBA00023002"/>
    </source>
</evidence>
<evidence type="ECO:0000256" key="8">
    <source>
        <dbReference type="RuleBase" id="RU003369"/>
    </source>
</evidence>
<evidence type="ECO:0000256" key="1">
    <source>
        <dbReference type="ARBA" id="ARBA00009613"/>
    </source>
</evidence>
<dbReference type="Gene3D" id="3.90.110.10">
    <property type="entry name" value="Lactate dehydrogenase/glycoside hydrolase, family 4, C-terminal"/>
    <property type="match status" value="1"/>
</dbReference>
<evidence type="ECO:0000259" key="11">
    <source>
        <dbReference type="Pfam" id="PF00056"/>
    </source>
</evidence>
<evidence type="ECO:0000259" key="12">
    <source>
        <dbReference type="Pfam" id="PF02866"/>
    </source>
</evidence>
<keyword evidence="14" id="KW-1185">Reference proteome</keyword>
<dbReference type="InterPro" id="IPR015955">
    <property type="entry name" value="Lactate_DH/Glyco_Ohase_4_C"/>
</dbReference>
<dbReference type="PROSITE" id="PS00068">
    <property type="entry name" value="MDH"/>
    <property type="match status" value="1"/>
</dbReference>
<feature type="binding site" evidence="6">
    <location>
        <position position="94"/>
    </location>
    <ligand>
        <name>substrate</name>
    </ligand>
</feature>
<dbReference type="PANTHER" id="PTHR23382">
    <property type="entry name" value="MALATE DEHYDROGENASE"/>
    <property type="match status" value="1"/>
</dbReference>
<dbReference type="Gene3D" id="3.40.50.720">
    <property type="entry name" value="NAD(P)-binding Rossmann-like Domain"/>
    <property type="match status" value="1"/>
</dbReference>
<feature type="domain" description="Lactate/malate dehydrogenase C-terminal" evidence="12">
    <location>
        <begin position="158"/>
        <end position="324"/>
    </location>
</feature>
<dbReference type="STRING" id="857967.G0QXG2"/>
<dbReference type="AlphaFoldDB" id="G0QXG2"/>
<dbReference type="InParanoid" id="G0QXG2"/>
<dbReference type="InterPro" id="IPR036291">
    <property type="entry name" value="NAD(P)-bd_dom_sf"/>
</dbReference>
<feature type="binding site" evidence="6">
    <location>
        <position position="100"/>
    </location>
    <ligand>
        <name>substrate</name>
    </ligand>
</feature>
<feature type="region of interest" description="Disordered" evidence="10">
    <location>
        <begin position="320"/>
        <end position="346"/>
    </location>
</feature>
<feature type="binding site" evidence="6">
    <location>
        <position position="164"/>
    </location>
    <ligand>
        <name>substrate</name>
    </ligand>
</feature>
<dbReference type="GeneID" id="14906201"/>
<evidence type="ECO:0000313" key="13">
    <source>
        <dbReference type="EMBL" id="EGR30080.1"/>
    </source>
</evidence>
<dbReference type="InterPro" id="IPR001557">
    <property type="entry name" value="L-lactate/malate_DH"/>
</dbReference>
<dbReference type="Pfam" id="PF02866">
    <property type="entry name" value="Ldh_1_C"/>
    <property type="match status" value="1"/>
</dbReference>
<accession>G0QXG2</accession>
<dbReference type="RefSeq" id="XP_004031316.1">
    <property type="nucleotide sequence ID" value="XM_004031268.1"/>
</dbReference>
<dbReference type="FunFam" id="3.90.110.10:FF:000002">
    <property type="entry name" value="Malate dehydrogenase"/>
    <property type="match status" value="1"/>
</dbReference>
<dbReference type="EC" id="1.1.1.37" evidence="2 9"/>
<keyword evidence="3 8" id="KW-0560">Oxidoreductase</keyword>
<dbReference type="SUPFAM" id="SSF51735">
    <property type="entry name" value="NAD(P)-binding Rossmann-fold domains"/>
    <property type="match status" value="1"/>
</dbReference>
<feature type="binding site" evidence="7">
    <location>
        <begin position="131"/>
        <end position="133"/>
    </location>
    <ligand>
        <name>NAD(+)</name>
        <dbReference type="ChEBI" id="CHEBI:57540"/>
    </ligand>
</feature>
<organism evidence="13 14">
    <name type="scientific">Ichthyophthirius multifiliis</name>
    <name type="common">White spot disease agent</name>
    <name type="synonym">Ich</name>
    <dbReference type="NCBI Taxonomy" id="5932"/>
    <lineage>
        <taxon>Eukaryota</taxon>
        <taxon>Sar</taxon>
        <taxon>Alveolata</taxon>
        <taxon>Ciliophora</taxon>
        <taxon>Intramacronucleata</taxon>
        <taxon>Oligohymenophorea</taxon>
        <taxon>Hymenostomatida</taxon>
        <taxon>Ophryoglenina</taxon>
        <taxon>Ichthyophthirius</taxon>
    </lineage>
</organism>
<feature type="compositionally biased region" description="Acidic residues" evidence="10">
    <location>
        <begin position="320"/>
        <end position="338"/>
    </location>
</feature>
<gene>
    <name evidence="13" type="ORF">IMG5_142730</name>
</gene>
<dbReference type="OrthoDB" id="4069699at2759"/>
<dbReference type="InterPro" id="IPR022383">
    <property type="entry name" value="Lactate/malate_DH_C"/>
</dbReference>
<evidence type="ECO:0000256" key="5">
    <source>
        <dbReference type="PIRSR" id="PIRSR000102-1"/>
    </source>
</evidence>
<evidence type="ECO:0000256" key="2">
    <source>
        <dbReference type="ARBA" id="ARBA00012995"/>
    </source>
</evidence>
<dbReference type="NCBIfam" id="TIGR01759">
    <property type="entry name" value="MalateDH-SF1"/>
    <property type="match status" value="1"/>
</dbReference>
<comment type="similarity">
    <text evidence="1">Belongs to the LDH/MDH superfamily. MDH type 2 family.</text>
</comment>
<dbReference type="InterPro" id="IPR001236">
    <property type="entry name" value="Lactate/malate_DH_N"/>
</dbReference>
<comment type="catalytic activity">
    <reaction evidence="9">
        <text>(S)-malate + NAD(+) = oxaloacetate + NADH + H(+)</text>
        <dbReference type="Rhea" id="RHEA:21432"/>
        <dbReference type="ChEBI" id="CHEBI:15378"/>
        <dbReference type="ChEBI" id="CHEBI:15589"/>
        <dbReference type="ChEBI" id="CHEBI:16452"/>
        <dbReference type="ChEBI" id="CHEBI:57540"/>
        <dbReference type="ChEBI" id="CHEBI:57945"/>
        <dbReference type="EC" id="1.1.1.37"/>
    </reaction>
</comment>
<evidence type="ECO:0000256" key="9">
    <source>
        <dbReference type="RuleBase" id="RU003405"/>
    </source>
</evidence>
<evidence type="ECO:0000256" key="4">
    <source>
        <dbReference type="ARBA" id="ARBA00023027"/>
    </source>
</evidence>
<feature type="active site" description="Proton acceptor" evidence="5">
    <location>
        <position position="189"/>
    </location>
</feature>
<dbReference type="Proteomes" id="UP000008983">
    <property type="component" value="Unassembled WGS sequence"/>
</dbReference>
<keyword evidence="4 7" id="KW-0520">NAD</keyword>
<evidence type="ECO:0000256" key="7">
    <source>
        <dbReference type="PIRSR" id="PIRSR000102-3"/>
    </source>
</evidence>
<dbReference type="PIRSF" id="PIRSF000102">
    <property type="entry name" value="Lac_mal_DH"/>
    <property type="match status" value="1"/>
</dbReference>
<dbReference type="EMBL" id="GL984074">
    <property type="protein sequence ID" value="EGR30080.1"/>
    <property type="molecule type" value="Genomic_DNA"/>
</dbReference>
<evidence type="ECO:0000256" key="10">
    <source>
        <dbReference type="SAM" id="MobiDB-lite"/>
    </source>
</evidence>
<dbReference type="OMA" id="GLEINDW"/>
<dbReference type="NCBIfam" id="NF003916">
    <property type="entry name" value="PRK05442.1"/>
    <property type="match status" value="1"/>
</dbReference>
<dbReference type="GO" id="GO:0006099">
    <property type="term" value="P:tricarboxylic acid cycle"/>
    <property type="evidence" value="ECO:0007669"/>
    <property type="project" value="UniProtKB-KW"/>
</dbReference>
<dbReference type="eggNOG" id="KOG1496">
    <property type="taxonomic scope" value="Eukaryota"/>
</dbReference>
<feature type="binding site" evidence="7">
    <location>
        <position position="44"/>
    </location>
    <ligand>
        <name>NAD(+)</name>
        <dbReference type="ChEBI" id="CHEBI:57540"/>
    </ligand>
</feature>
<evidence type="ECO:0000256" key="6">
    <source>
        <dbReference type="PIRSR" id="PIRSR000102-2"/>
    </source>
</evidence>
<dbReference type="SUPFAM" id="SSF56327">
    <property type="entry name" value="LDH C-terminal domain-like"/>
    <property type="match status" value="1"/>
</dbReference>
<keyword evidence="9" id="KW-0816">Tricarboxylic acid cycle</keyword>
<feature type="binding site" evidence="6">
    <location>
        <position position="133"/>
    </location>
    <ligand>
        <name>substrate</name>
    </ligand>
</feature>
<dbReference type="GO" id="GO:0006108">
    <property type="term" value="P:malate metabolic process"/>
    <property type="evidence" value="ECO:0007669"/>
    <property type="project" value="InterPro"/>
</dbReference>
<dbReference type="InterPro" id="IPR010945">
    <property type="entry name" value="Malate_DH_type2"/>
</dbReference>
<feature type="binding site" evidence="7">
    <location>
        <position position="107"/>
    </location>
    <ligand>
        <name>NAD(+)</name>
        <dbReference type="ChEBI" id="CHEBI:57540"/>
    </ligand>
</feature>
<proteinExistence type="inferred from homology"/>
<dbReference type="FunFam" id="3.40.50.720:FF:000010">
    <property type="entry name" value="Malate dehydrogenase"/>
    <property type="match status" value="1"/>
</dbReference>
<sequence>MNQDKPINICITGAAGNIAYAMYPLLCSGQIFGPNQHMNIRLLDIEVQKKILEGVVMELHDCAFELVNSIEYGFEPEKMFKDIDIGIFLGGESRRPGMERRDLLQVNYKIFKNQGRVLNKMAKQTTKILVIANPVNTNCLVLLENCPNIPKKNFSCLTRLDHNRALAQLSIKAQTKIENVKNVIIWGNHSSTLYPDHNHAIIGQEKAINMFDEQWINNHFIPKIQKRGGEVLKARQNSSVLSAAVAIKDHLKNWIFGTKDGEFVSMGVYCDGSFYGLPQNFVFSVPVICKNFDYEVVKDLQISEVQKNRIMDSLKELQEEKEETLLEDNENIDDEEQNGEQQQNNS</sequence>
<feature type="domain" description="Lactate/malate dehydrogenase N-terminal" evidence="11">
    <location>
        <begin position="8"/>
        <end position="154"/>
    </location>
</feature>
<reference evidence="13 14" key="1">
    <citation type="submission" date="2011-07" db="EMBL/GenBank/DDBJ databases">
        <authorList>
            <person name="Coyne R."/>
            <person name="Brami D."/>
            <person name="Johnson J."/>
            <person name="Hostetler J."/>
            <person name="Hannick L."/>
            <person name="Clark T."/>
            <person name="Cassidy-Hanley D."/>
            <person name="Inman J."/>
        </authorList>
    </citation>
    <scope>NUCLEOTIDE SEQUENCE [LARGE SCALE GENOMIC DNA]</scope>
    <source>
        <strain evidence="13 14">G5</strain>
    </source>
</reference>
<evidence type="ECO:0000313" key="14">
    <source>
        <dbReference type="Proteomes" id="UP000008983"/>
    </source>
</evidence>
<dbReference type="InterPro" id="IPR001252">
    <property type="entry name" value="Malate_DH_AS"/>
</dbReference>
<dbReference type="FunCoup" id="G0QXG2">
    <property type="interactions" value="17"/>
</dbReference>